<dbReference type="SUPFAM" id="SSF52540">
    <property type="entry name" value="P-loop containing nucleoside triphosphate hydrolases"/>
    <property type="match status" value="2"/>
</dbReference>
<protein>
    <recommendedName>
        <fullName evidence="4">Clp R domain-containing protein</fullName>
    </recommendedName>
</protein>
<dbReference type="Gene3D" id="3.40.50.300">
    <property type="entry name" value="P-loop containing nucleotide triphosphate hydrolases"/>
    <property type="match status" value="3"/>
</dbReference>
<evidence type="ECO:0000256" key="1">
    <source>
        <dbReference type="ARBA" id="ARBA00022737"/>
    </source>
</evidence>
<evidence type="ECO:0000313" key="6">
    <source>
        <dbReference type="Proteomes" id="UP000197138"/>
    </source>
</evidence>
<dbReference type="EMBL" id="MTKT01002122">
    <property type="protein sequence ID" value="OWM81946.1"/>
    <property type="molecule type" value="Genomic_DNA"/>
</dbReference>
<keyword evidence="3" id="KW-0067">ATP-binding</keyword>
<organism evidence="5 6">
    <name type="scientific">Punica granatum</name>
    <name type="common">Pomegranate</name>
    <dbReference type="NCBI Taxonomy" id="22663"/>
    <lineage>
        <taxon>Eukaryota</taxon>
        <taxon>Viridiplantae</taxon>
        <taxon>Streptophyta</taxon>
        <taxon>Embryophyta</taxon>
        <taxon>Tracheophyta</taxon>
        <taxon>Spermatophyta</taxon>
        <taxon>Magnoliopsida</taxon>
        <taxon>eudicotyledons</taxon>
        <taxon>Gunneridae</taxon>
        <taxon>Pentapetalae</taxon>
        <taxon>rosids</taxon>
        <taxon>malvids</taxon>
        <taxon>Myrtales</taxon>
        <taxon>Lythraceae</taxon>
        <taxon>Punica</taxon>
    </lineage>
</organism>
<sequence length="262" mass="28152">MSERFTKKAIDVIVLAREGTERLGHNAVGPEQILLGLIGEGTGISATALKSMRINLEDACVGVEKGKLDPVVGRQQQIERVVRILGRKTKSNPGRIRKPGVGKTAIAEGLAQRIASGNVPETIEGKKEHTLIGAGAAEEAIDAANILKPALARGELKCIGASTLDEYRKHTEGDPALERLFLPAEVPESSIDEIMKPFRFLRGLVSSDESDRLLKMEETLHKRVIGQDKAVKAISRARARLKNPNGPIASSFIFSGPTGVGK</sequence>
<dbReference type="InterPro" id="IPR004176">
    <property type="entry name" value="Clp_R_N"/>
</dbReference>
<evidence type="ECO:0000256" key="3">
    <source>
        <dbReference type="ARBA" id="ARBA00022840"/>
    </source>
</evidence>
<dbReference type="InterPro" id="IPR018368">
    <property type="entry name" value="ClpA/B_CS1"/>
</dbReference>
<feature type="domain" description="Clp R" evidence="4">
    <location>
        <begin position="4"/>
        <end position="64"/>
    </location>
</feature>
<evidence type="ECO:0000313" key="5">
    <source>
        <dbReference type="EMBL" id="OWM81946.1"/>
    </source>
</evidence>
<dbReference type="AlphaFoldDB" id="A0A218XB64"/>
<accession>A0A218XB64</accession>
<dbReference type="Pfam" id="PF02861">
    <property type="entry name" value="Clp_N"/>
    <property type="match status" value="1"/>
</dbReference>
<evidence type="ECO:0000259" key="4">
    <source>
        <dbReference type="Pfam" id="PF02861"/>
    </source>
</evidence>
<name>A0A218XB64_PUNGR</name>
<dbReference type="InterPro" id="IPR027417">
    <property type="entry name" value="P-loop_NTPase"/>
</dbReference>
<gene>
    <name evidence="5" type="ORF">CDL15_Pgr027144</name>
</gene>
<comment type="caution">
    <text evidence="5">The sequence shown here is derived from an EMBL/GenBank/DDBJ whole genome shotgun (WGS) entry which is preliminary data.</text>
</comment>
<dbReference type="GO" id="GO:0034605">
    <property type="term" value="P:cellular response to heat"/>
    <property type="evidence" value="ECO:0007669"/>
    <property type="project" value="TreeGrafter"/>
</dbReference>
<dbReference type="SUPFAM" id="SSF81923">
    <property type="entry name" value="Double Clp-N motif"/>
    <property type="match status" value="1"/>
</dbReference>
<keyword evidence="2" id="KW-0547">Nucleotide-binding</keyword>
<proteinExistence type="predicted"/>
<dbReference type="GO" id="GO:0005524">
    <property type="term" value="F:ATP binding"/>
    <property type="evidence" value="ECO:0007669"/>
    <property type="project" value="UniProtKB-KW"/>
</dbReference>
<dbReference type="PROSITE" id="PS00870">
    <property type="entry name" value="CLPAB_1"/>
    <property type="match status" value="1"/>
</dbReference>
<dbReference type="GO" id="GO:0016887">
    <property type="term" value="F:ATP hydrolysis activity"/>
    <property type="evidence" value="ECO:0007669"/>
    <property type="project" value="TreeGrafter"/>
</dbReference>
<reference evidence="6" key="1">
    <citation type="journal article" date="2017" name="Plant J.">
        <title>The pomegranate (Punica granatum L.) genome and the genomics of punicalagin biosynthesis.</title>
        <authorList>
            <person name="Qin G."/>
            <person name="Xu C."/>
            <person name="Ming R."/>
            <person name="Tang H."/>
            <person name="Guyot R."/>
            <person name="Kramer E.M."/>
            <person name="Hu Y."/>
            <person name="Yi X."/>
            <person name="Qi Y."/>
            <person name="Xu X."/>
            <person name="Gao Z."/>
            <person name="Pan H."/>
            <person name="Jian J."/>
            <person name="Tian Y."/>
            <person name="Yue Z."/>
            <person name="Xu Y."/>
        </authorList>
    </citation>
    <scope>NUCLEOTIDE SEQUENCE [LARGE SCALE GENOMIC DNA]</scope>
    <source>
        <strain evidence="6">cv. Dabenzi</strain>
    </source>
</reference>
<dbReference type="PANTHER" id="PTHR11638:SF155">
    <property type="entry name" value="CHAPERONE PROTEIN CLPC1, CHLOROPLASTIC-LIKE"/>
    <property type="match status" value="1"/>
</dbReference>
<dbReference type="Proteomes" id="UP000197138">
    <property type="component" value="Unassembled WGS sequence"/>
</dbReference>
<dbReference type="GO" id="GO:0005737">
    <property type="term" value="C:cytoplasm"/>
    <property type="evidence" value="ECO:0007669"/>
    <property type="project" value="TreeGrafter"/>
</dbReference>
<dbReference type="PANTHER" id="PTHR11638">
    <property type="entry name" value="ATP-DEPENDENT CLP PROTEASE"/>
    <property type="match status" value="1"/>
</dbReference>
<evidence type="ECO:0000256" key="2">
    <source>
        <dbReference type="ARBA" id="ARBA00022741"/>
    </source>
</evidence>
<keyword evidence="1" id="KW-0677">Repeat</keyword>
<dbReference type="InterPro" id="IPR036628">
    <property type="entry name" value="Clp_N_dom_sf"/>
</dbReference>
<dbReference type="InterPro" id="IPR050130">
    <property type="entry name" value="ClpA_ClpB"/>
</dbReference>